<evidence type="ECO:0000313" key="3">
    <source>
        <dbReference type="Proteomes" id="UP001440599"/>
    </source>
</evidence>
<keyword evidence="3" id="KW-1185">Reference proteome</keyword>
<feature type="transmembrane region" description="Helical" evidence="1">
    <location>
        <begin position="215"/>
        <end position="240"/>
    </location>
</feature>
<feature type="transmembrane region" description="Helical" evidence="1">
    <location>
        <begin position="96"/>
        <end position="124"/>
    </location>
</feature>
<comment type="caution">
    <text evidence="2">The sequence shown here is derived from an EMBL/GenBank/DDBJ whole genome shotgun (WGS) entry which is preliminary data.</text>
</comment>
<feature type="transmembrane region" description="Helical" evidence="1">
    <location>
        <begin position="136"/>
        <end position="157"/>
    </location>
</feature>
<reference evidence="2 3" key="1">
    <citation type="submission" date="2024-03" db="EMBL/GenBank/DDBJ databases">
        <title>Human intestinal bacterial collection.</title>
        <authorList>
            <person name="Pauvert C."/>
            <person name="Hitch T.C.A."/>
            <person name="Clavel T."/>
        </authorList>
    </citation>
    <scope>NUCLEOTIDE SEQUENCE [LARGE SCALE GENOMIC DNA]</scope>
    <source>
        <strain evidence="2 3">CLA-AP-H34</strain>
    </source>
</reference>
<evidence type="ECO:0000256" key="1">
    <source>
        <dbReference type="SAM" id="Phobius"/>
    </source>
</evidence>
<dbReference type="EMBL" id="JBBMFT010000010">
    <property type="protein sequence ID" value="MEQ2457234.1"/>
    <property type="molecule type" value="Genomic_DNA"/>
</dbReference>
<name>A0ABV1ERM0_9FIRM</name>
<accession>A0ABV1ERM0</accession>
<keyword evidence="1" id="KW-1133">Transmembrane helix</keyword>
<dbReference type="Proteomes" id="UP001440599">
    <property type="component" value="Unassembled WGS sequence"/>
</dbReference>
<feature type="transmembrane region" description="Helical" evidence="1">
    <location>
        <begin position="169"/>
        <end position="192"/>
    </location>
</feature>
<dbReference type="RefSeq" id="WP_349141016.1">
    <property type="nucleotide sequence ID" value="NZ_JBBMFT010000010.1"/>
</dbReference>
<keyword evidence="1" id="KW-0812">Transmembrane</keyword>
<evidence type="ECO:0000313" key="2">
    <source>
        <dbReference type="EMBL" id="MEQ2457234.1"/>
    </source>
</evidence>
<proteinExistence type="predicted"/>
<gene>
    <name evidence="2" type="ORF">WMO45_11955</name>
</gene>
<keyword evidence="1" id="KW-0472">Membrane</keyword>
<protein>
    <recommendedName>
        <fullName evidence="4">ABC transporter permease</fullName>
    </recommendedName>
</protein>
<sequence length="246" mass="27092">MKNLIRGHIYQLKKDRFFFGCLALSCIFLVASIRLSFSLASASNPVMGIEGLFDTFLGSDIILYVFMLLTANTVAETYRSGVMKNIIGRGIARKQYYFSIVFAISAAYLLVMLIGGIFMGVLAGSRFGVGAISYPGYYALSVIARILFVMAHISFALTTTIYTRNAITGVVFGLAIPNIPQILEMVLGFLRIHIDLDFIKLSTHMPSVYAASNDLLSFLPSFAVLCGYLILSILVGLRLLKHQDIK</sequence>
<evidence type="ECO:0008006" key="4">
    <source>
        <dbReference type="Google" id="ProtNLM"/>
    </source>
</evidence>
<feature type="transmembrane region" description="Helical" evidence="1">
    <location>
        <begin position="52"/>
        <end position="75"/>
    </location>
</feature>
<organism evidence="2 3">
    <name type="scientific">Flavonifractor hominis</name>
    <dbReference type="NCBI Taxonomy" id="3133178"/>
    <lineage>
        <taxon>Bacteria</taxon>
        <taxon>Bacillati</taxon>
        <taxon>Bacillota</taxon>
        <taxon>Clostridia</taxon>
        <taxon>Eubacteriales</taxon>
        <taxon>Oscillospiraceae</taxon>
        <taxon>Flavonifractor</taxon>
    </lineage>
</organism>